<dbReference type="InterPro" id="IPR035069">
    <property type="entry name" value="TTHA1013/TTHA0281-like"/>
</dbReference>
<reference evidence="1 2" key="1">
    <citation type="submission" date="2018-02" db="EMBL/GenBank/DDBJ databases">
        <authorList>
            <person name="Moore K."/>
            <person name="Momper L."/>
        </authorList>
    </citation>
    <scope>NUCLEOTIDE SEQUENCE [LARGE SCALE GENOMIC DNA]</scope>
    <source>
        <strain evidence="1 2">CCALA 015</strain>
    </source>
</reference>
<reference evidence="1 2" key="2">
    <citation type="submission" date="2018-03" db="EMBL/GenBank/DDBJ databases">
        <title>The ancient ancestry and fast evolution of plastids.</title>
        <authorList>
            <person name="Moore K.R."/>
            <person name="Magnabosco C."/>
            <person name="Momper L."/>
            <person name="Gold D.A."/>
            <person name="Bosak T."/>
            <person name="Fournier G.P."/>
        </authorList>
    </citation>
    <scope>NUCLEOTIDE SEQUENCE [LARGE SCALE GENOMIC DNA]</scope>
    <source>
        <strain evidence="1 2">CCALA 015</strain>
    </source>
</reference>
<dbReference type="Gene3D" id="3.30.160.250">
    <property type="match status" value="1"/>
</dbReference>
<dbReference type="EMBL" id="PVWP01000007">
    <property type="protein sequence ID" value="PSB36982.1"/>
    <property type="molecule type" value="Genomic_DNA"/>
</dbReference>
<evidence type="ECO:0000313" key="2">
    <source>
        <dbReference type="Proteomes" id="UP000238218"/>
    </source>
</evidence>
<keyword evidence="2" id="KW-1185">Reference proteome</keyword>
<protein>
    <recommendedName>
        <fullName evidence="3">Type II toxin-antitoxin system HicB family antitoxin</fullName>
    </recommendedName>
</protein>
<dbReference type="Proteomes" id="UP000238218">
    <property type="component" value="Unassembled WGS sequence"/>
</dbReference>
<evidence type="ECO:0008006" key="3">
    <source>
        <dbReference type="Google" id="ProtNLM"/>
    </source>
</evidence>
<gene>
    <name evidence="1" type="ORF">C7B81_11205</name>
</gene>
<name>A0ABX5F654_9CHRO</name>
<dbReference type="RefSeq" id="WP_106221760.1">
    <property type="nucleotide sequence ID" value="NZ_PVWP01000007.1"/>
</dbReference>
<organism evidence="1 2">
    <name type="scientific">Aphanothece cf. minutissima CCALA 015</name>
    <dbReference type="NCBI Taxonomy" id="2107695"/>
    <lineage>
        <taxon>Bacteria</taxon>
        <taxon>Bacillati</taxon>
        <taxon>Cyanobacteriota</taxon>
        <taxon>Cyanophyceae</taxon>
        <taxon>Oscillatoriophycideae</taxon>
        <taxon>Chroococcales</taxon>
        <taxon>Aphanothecaceae</taxon>
        <taxon>Aphanothece</taxon>
    </lineage>
</organism>
<accession>A0ABX5F654</accession>
<dbReference type="SUPFAM" id="SSF143100">
    <property type="entry name" value="TTHA1013/TTHA0281-like"/>
    <property type="match status" value="1"/>
</dbReference>
<evidence type="ECO:0000313" key="1">
    <source>
        <dbReference type="EMBL" id="PSB36982.1"/>
    </source>
</evidence>
<sequence length="79" mass="8457">MNPLKEAEAVHTFSAAIERCADTGMLVGYVQGFPGAHSQGETLDELQANLQEVIAMLLEDGELVLESDFVGLQQIVVPA</sequence>
<comment type="caution">
    <text evidence="1">The sequence shown here is derived from an EMBL/GenBank/DDBJ whole genome shotgun (WGS) entry which is preliminary data.</text>
</comment>
<proteinExistence type="predicted"/>